<feature type="compositionally biased region" description="Polar residues" evidence="7">
    <location>
        <begin position="382"/>
        <end position="392"/>
    </location>
</feature>
<evidence type="ECO:0000256" key="3">
    <source>
        <dbReference type="ARBA" id="ARBA00022737"/>
    </source>
</evidence>
<feature type="compositionally biased region" description="Polar residues" evidence="7">
    <location>
        <begin position="458"/>
        <end position="473"/>
    </location>
</feature>
<feature type="region of interest" description="Disordered" evidence="7">
    <location>
        <begin position="405"/>
        <end position="498"/>
    </location>
</feature>
<evidence type="ECO:0000256" key="7">
    <source>
        <dbReference type="SAM" id="MobiDB-lite"/>
    </source>
</evidence>
<evidence type="ECO:0000256" key="5">
    <source>
        <dbReference type="ARBA" id="ARBA00022833"/>
    </source>
</evidence>
<feature type="region of interest" description="Disordered" evidence="7">
    <location>
        <begin position="77"/>
        <end position="132"/>
    </location>
</feature>
<evidence type="ECO:0000256" key="4">
    <source>
        <dbReference type="ARBA" id="ARBA00022771"/>
    </source>
</evidence>
<dbReference type="GO" id="GO:0000978">
    <property type="term" value="F:RNA polymerase II cis-regulatory region sequence-specific DNA binding"/>
    <property type="evidence" value="ECO:0007669"/>
    <property type="project" value="InterPro"/>
</dbReference>
<accession>A0AA38S4I6</accession>
<dbReference type="PANTHER" id="PTHR40626">
    <property type="entry name" value="MIP31509P"/>
    <property type="match status" value="1"/>
</dbReference>
<organism evidence="8 9">
    <name type="scientific">Coniochaeta hoffmannii</name>
    <dbReference type="NCBI Taxonomy" id="91930"/>
    <lineage>
        <taxon>Eukaryota</taxon>
        <taxon>Fungi</taxon>
        <taxon>Dikarya</taxon>
        <taxon>Ascomycota</taxon>
        <taxon>Pezizomycotina</taxon>
        <taxon>Sordariomycetes</taxon>
        <taxon>Sordariomycetidae</taxon>
        <taxon>Coniochaetales</taxon>
        <taxon>Coniochaetaceae</taxon>
        <taxon>Coniochaeta</taxon>
    </lineage>
</organism>
<evidence type="ECO:0000256" key="6">
    <source>
        <dbReference type="ARBA" id="ARBA00023242"/>
    </source>
</evidence>
<feature type="compositionally biased region" description="Polar residues" evidence="7">
    <location>
        <begin position="483"/>
        <end position="498"/>
    </location>
</feature>
<name>A0AA38S4I6_9PEZI</name>
<proteinExistence type="predicted"/>
<keyword evidence="5" id="KW-0862">Zinc</keyword>
<keyword evidence="9" id="KW-1185">Reference proteome</keyword>
<feature type="region of interest" description="Disordered" evidence="7">
    <location>
        <begin position="554"/>
        <end position="625"/>
    </location>
</feature>
<dbReference type="GO" id="GO:0008270">
    <property type="term" value="F:zinc ion binding"/>
    <property type="evidence" value="ECO:0007669"/>
    <property type="project" value="UniProtKB-KW"/>
</dbReference>
<evidence type="ECO:0008006" key="10">
    <source>
        <dbReference type="Google" id="ProtNLM"/>
    </source>
</evidence>
<protein>
    <recommendedName>
        <fullName evidence="10">C2H2-type domain-containing protein</fullName>
    </recommendedName>
</protein>
<dbReference type="Proteomes" id="UP001174691">
    <property type="component" value="Unassembled WGS sequence"/>
</dbReference>
<evidence type="ECO:0000256" key="2">
    <source>
        <dbReference type="ARBA" id="ARBA00022723"/>
    </source>
</evidence>
<feature type="region of interest" description="Disordered" evidence="7">
    <location>
        <begin position="344"/>
        <end position="392"/>
    </location>
</feature>
<keyword evidence="3" id="KW-0677">Repeat</keyword>
<feature type="compositionally biased region" description="Polar residues" evidence="7">
    <location>
        <begin position="532"/>
        <end position="541"/>
    </location>
</feature>
<dbReference type="GO" id="GO:0000785">
    <property type="term" value="C:chromatin"/>
    <property type="evidence" value="ECO:0007669"/>
    <property type="project" value="TreeGrafter"/>
</dbReference>
<dbReference type="GO" id="GO:0000981">
    <property type="term" value="F:DNA-binding transcription factor activity, RNA polymerase II-specific"/>
    <property type="evidence" value="ECO:0007669"/>
    <property type="project" value="InterPro"/>
</dbReference>
<dbReference type="GO" id="GO:0005634">
    <property type="term" value="C:nucleus"/>
    <property type="evidence" value="ECO:0007669"/>
    <property type="project" value="UniProtKB-SubCell"/>
</dbReference>
<gene>
    <name evidence="8" type="ORF">NKR19_g3004</name>
</gene>
<feature type="compositionally biased region" description="Polar residues" evidence="7">
    <location>
        <begin position="90"/>
        <end position="104"/>
    </location>
</feature>
<feature type="region of interest" description="Disordered" evidence="7">
    <location>
        <begin position="519"/>
        <end position="541"/>
    </location>
</feature>
<reference evidence="8" key="1">
    <citation type="submission" date="2022-07" db="EMBL/GenBank/DDBJ databases">
        <title>Fungi with potential for degradation of polypropylene.</title>
        <authorList>
            <person name="Gostincar C."/>
        </authorList>
    </citation>
    <scope>NUCLEOTIDE SEQUENCE</scope>
    <source>
        <strain evidence="8">EXF-13287</strain>
    </source>
</reference>
<sequence>MNRDGGLESDLEVIRELIRKYGPQQFENMVHIAGRSLYEPSISSSSRASIVSSAATSISRGTSSGFSFFTDTSSLRSQPSSMYMPPLPVRSSNTSIASRTSTPGEASFTPDVPPLPDATTLAELDPDGSADGSRTKLQCPFCTEYGIGQWIGRKPDLKRHFNKIHASNAQWTCKLGGGCSLTFDFHTAYDAHVKKEHGGVKDPNAKVNLCQQVVWACGFETCREIFEAKTDDHGPKVMNNYFEHVLGHVVSSASGRWSYTRRMRNLLHQELVRHAWKDCDRGPRDDLVWQPQSSSSLRKILETRHINDAMLLCKYAVLLGQGHAALAIPPFPFNVPLLSTCKMVSPSHDPRQDARFSKGGGLLSFGRKSSTKPSTPRPSGRITGSQPKSRINVLRSPQPQHASLMPVSAMRSPPPVPPIPPNLRSPQPISGQHPQHQYQQHQHQQMPHMHSSSMMNMFATTGPQLQPHQSYNPPSDFPMGPADTSSNPLGFNTHQSSLPDLDYHPLELYSGYQSLGEPPSIHQFLGGKDTDNSNNNSPQHSIMQHNVTQHYAQKVMPPTPNPSGDKQQQSQQQQRPRRNSSPGSDCRMGGESPVAGFAQPFQPGRHDQMGGRRRSSTTMDFVFAP</sequence>
<feature type="compositionally biased region" description="Low complexity" evidence="7">
    <location>
        <begin position="367"/>
        <end position="379"/>
    </location>
</feature>
<keyword evidence="4" id="KW-0863">Zinc-finger</keyword>
<dbReference type="PANTHER" id="PTHR40626:SF11">
    <property type="entry name" value="ZINC FINGER PROTEIN YPR022C"/>
    <property type="match status" value="1"/>
</dbReference>
<dbReference type="EMBL" id="JANBVN010000032">
    <property type="protein sequence ID" value="KAJ9160698.1"/>
    <property type="molecule type" value="Genomic_DNA"/>
</dbReference>
<dbReference type="InterPro" id="IPR051059">
    <property type="entry name" value="VerF-like"/>
</dbReference>
<feature type="compositionally biased region" description="Low complexity" evidence="7">
    <location>
        <begin position="567"/>
        <end position="582"/>
    </location>
</feature>
<feature type="compositionally biased region" description="Pro residues" evidence="7">
    <location>
        <begin position="412"/>
        <end position="423"/>
    </location>
</feature>
<evidence type="ECO:0000313" key="8">
    <source>
        <dbReference type="EMBL" id="KAJ9160698.1"/>
    </source>
</evidence>
<dbReference type="AlphaFoldDB" id="A0AA38S4I6"/>
<comment type="subcellular location">
    <subcellularLocation>
        <location evidence="1">Nucleus</location>
    </subcellularLocation>
</comment>
<feature type="compositionally biased region" description="Low complexity" evidence="7">
    <location>
        <begin position="432"/>
        <end position="455"/>
    </location>
</feature>
<keyword evidence="2" id="KW-0479">Metal-binding</keyword>
<comment type="caution">
    <text evidence="8">The sequence shown here is derived from an EMBL/GenBank/DDBJ whole genome shotgun (WGS) entry which is preliminary data.</text>
</comment>
<evidence type="ECO:0000256" key="1">
    <source>
        <dbReference type="ARBA" id="ARBA00004123"/>
    </source>
</evidence>
<evidence type="ECO:0000313" key="9">
    <source>
        <dbReference type="Proteomes" id="UP001174691"/>
    </source>
</evidence>
<keyword evidence="6" id="KW-0539">Nucleus</keyword>